<dbReference type="Gene3D" id="3.40.50.300">
    <property type="entry name" value="P-loop containing nucleotide triphosphate hydrolases"/>
    <property type="match status" value="1"/>
</dbReference>
<dbReference type="SUPFAM" id="SSF52540">
    <property type="entry name" value="P-loop containing nucleoside triphosphate hydrolases"/>
    <property type="match status" value="1"/>
</dbReference>
<organism evidence="1 2">
    <name type="scientific">Brachionus plicatilis</name>
    <name type="common">Marine rotifer</name>
    <name type="synonym">Brachionus muelleri</name>
    <dbReference type="NCBI Taxonomy" id="10195"/>
    <lineage>
        <taxon>Eukaryota</taxon>
        <taxon>Metazoa</taxon>
        <taxon>Spiralia</taxon>
        <taxon>Gnathifera</taxon>
        <taxon>Rotifera</taxon>
        <taxon>Eurotatoria</taxon>
        <taxon>Monogononta</taxon>
        <taxon>Pseudotrocha</taxon>
        <taxon>Ploima</taxon>
        <taxon>Brachionidae</taxon>
        <taxon>Brachionus</taxon>
    </lineage>
</organism>
<keyword evidence="2" id="KW-1185">Reference proteome</keyword>
<comment type="caution">
    <text evidence="1">The sequence shown here is derived from an EMBL/GenBank/DDBJ whole genome shotgun (WGS) entry which is preliminary data.</text>
</comment>
<evidence type="ECO:0000313" key="1">
    <source>
        <dbReference type="EMBL" id="RMZ93258.1"/>
    </source>
</evidence>
<feature type="non-terminal residue" evidence="1">
    <location>
        <position position="118"/>
    </location>
</feature>
<protein>
    <recommendedName>
        <fullName evidence="3">Sulfotransferase family protein</fullName>
    </recommendedName>
</protein>
<evidence type="ECO:0008006" key="3">
    <source>
        <dbReference type="Google" id="ProtNLM"/>
    </source>
</evidence>
<dbReference type="AlphaFoldDB" id="A0A3M7P2I6"/>
<proteinExistence type="predicted"/>
<evidence type="ECO:0000313" key="2">
    <source>
        <dbReference type="Proteomes" id="UP000276133"/>
    </source>
</evidence>
<accession>A0A3M7P2I6</accession>
<gene>
    <name evidence="1" type="ORF">BpHYR1_006408</name>
</gene>
<dbReference type="InterPro" id="IPR027417">
    <property type="entry name" value="P-loop_NTPase"/>
</dbReference>
<sequence length="118" mass="14167">MKNIENLKFSHSKFKNSPGNKIFYSHVIHSPYLARKFFPKNNSIYVTIIRDPVKQYMSYLNYNPNNKDRKELIFRVNEGTIKPSDSLRKMVEEIIPRESNADYVLYNHYRNFYEKIAP</sequence>
<dbReference type="Proteomes" id="UP000276133">
    <property type="component" value="Unassembled WGS sequence"/>
</dbReference>
<reference evidence="1 2" key="1">
    <citation type="journal article" date="2018" name="Sci. Rep.">
        <title>Genomic signatures of local adaptation to the degree of environmental predictability in rotifers.</title>
        <authorList>
            <person name="Franch-Gras L."/>
            <person name="Hahn C."/>
            <person name="Garcia-Roger E.M."/>
            <person name="Carmona M.J."/>
            <person name="Serra M."/>
            <person name="Gomez A."/>
        </authorList>
    </citation>
    <scope>NUCLEOTIDE SEQUENCE [LARGE SCALE GENOMIC DNA]</scope>
    <source>
        <strain evidence="1">HYR1</strain>
    </source>
</reference>
<dbReference type="EMBL" id="REGN01013954">
    <property type="protein sequence ID" value="RMZ93258.1"/>
    <property type="molecule type" value="Genomic_DNA"/>
</dbReference>
<name>A0A3M7P2I6_BRAPC</name>
<dbReference type="OrthoDB" id="514299at2759"/>